<evidence type="ECO:0000313" key="5">
    <source>
        <dbReference type="Proteomes" id="UP000199207"/>
    </source>
</evidence>
<proteinExistence type="predicted"/>
<dbReference type="EMBL" id="FOLM01000001">
    <property type="protein sequence ID" value="SFB94769.1"/>
    <property type="molecule type" value="Genomic_DNA"/>
</dbReference>
<feature type="region of interest" description="Disordered" evidence="2">
    <location>
        <begin position="104"/>
        <end position="133"/>
    </location>
</feature>
<name>A0A1I1F5M9_9ACTN</name>
<dbReference type="InterPro" id="IPR050267">
    <property type="entry name" value="Anti-sigma-factor_SerPK"/>
</dbReference>
<dbReference type="PANTHER" id="PTHR35526:SF3">
    <property type="entry name" value="ANTI-SIGMA-F FACTOR RSBW"/>
    <property type="match status" value="1"/>
</dbReference>
<dbReference type="Gene3D" id="3.30.565.10">
    <property type="entry name" value="Histidine kinase-like ATPase, C-terminal domain"/>
    <property type="match status" value="1"/>
</dbReference>
<keyword evidence="4" id="KW-0418">Kinase</keyword>
<protein>
    <submittedName>
        <fullName evidence="4">Anti-sigma regulatory factor (Ser/Thr protein kinase)</fullName>
    </submittedName>
</protein>
<accession>A0A1I1F5M9</accession>
<keyword evidence="4" id="KW-0808">Transferase</keyword>
<dbReference type="InterPro" id="IPR036890">
    <property type="entry name" value="HATPase_C_sf"/>
</dbReference>
<dbReference type="CDD" id="cd16936">
    <property type="entry name" value="HATPase_RsbW-like"/>
    <property type="match status" value="1"/>
</dbReference>
<evidence type="ECO:0000256" key="2">
    <source>
        <dbReference type="SAM" id="MobiDB-lite"/>
    </source>
</evidence>
<dbReference type="Pfam" id="PF13581">
    <property type="entry name" value="HATPase_c_2"/>
    <property type="match status" value="1"/>
</dbReference>
<dbReference type="PANTHER" id="PTHR35526">
    <property type="entry name" value="ANTI-SIGMA-F FACTOR RSBW-RELATED"/>
    <property type="match status" value="1"/>
</dbReference>
<dbReference type="STRING" id="910347.SAMN05421773_101624"/>
<gene>
    <name evidence="4" type="ORF">SAMN05421773_101624</name>
</gene>
<dbReference type="AlphaFoldDB" id="A0A1I1F5M9"/>
<sequence length="231" mass="24401">MEATPTPMAPRLPSDAATPVAAFEMRFTSTPRGARLARRLVSHRLDCWGHPYDSQVNETLTLITSELAANAVRHGVVPGRDFHVRLAAFPDRLRVEVTDTRTERFPVPAFSSPPAARSQSRSQSPSQSEPEGGRGLLLVAHLATRWGAAPRPVTPGKTVWAELRLPSCPPGGAVRSGGDPVGELQLAGDGLVAPGAGAVVGGVHRQAHEGESADQVADDGRDLVPDQVVAE</sequence>
<feature type="domain" description="Histidine kinase/HSP90-like ATPase" evidence="3">
    <location>
        <begin position="27"/>
        <end position="146"/>
    </location>
</feature>
<dbReference type="GO" id="GO:0004674">
    <property type="term" value="F:protein serine/threonine kinase activity"/>
    <property type="evidence" value="ECO:0007669"/>
    <property type="project" value="UniProtKB-KW"/>
</dbReference>
<dbReference type="Proteomes" id="UP000199207">
    <property type="component" value="Unassembled WGS sequence"/>
</dbReference>
<feature type="compositionally biased region" description="Low complexity" evidence="2">
    <location>
        <begin position="105"/>
        <end position="128"/>
    </location>
</feature>
<evidence type="ECO:0000259" key="3">
    <source>
        <dbReference type="Pfam" id="PF13581"/>
    </source>
</evidence>
<evidence type="ECO:0000313" key="4">
    <source>
        <dbReference type="EMBL" id="SFB94769.1"/>
    </source>
</evidence>
<dbReference type="InterPro" id="IPR003594">
    <property type="entry name" value="HATPase_dom"/>
</dbReference>
<dbReference type="SUPFAM" id="SSF55874">
    <property type="entry name" value="ATPase domain of HSP90 chaperone/DNA topoisomerase II/histidine kinase"/>
    <property type="match status" value="1"/>
</dbReference>
<organism evidence="4 5">
    <name type="scientific">Streptomyces aidingensis</name>
    <dbReference type="NCBI Taxonomy" id="910347"/>
    <lineage>
        <taxon>Bacteria</taxon>
        <taxon>Bacillati</taxon>
        <taxon>Actinomycetota</taxon>
        <taxon>Actinomycetes</taxon>
        <taxon>Kitasatosporales</taxon>
        <taxon>Streptomycetaceae</taxon>
        <taxon>Streptomyces</taxon>
    </lineage>
</organism>
<keyword evidence="5" id="KW-1185">Reference proteome</keyword>
<reference evidence="4 5" key="1">
    <citation type="submission" date="2016-10" db="EMBL/GenBank/DDBJ databases">
        <authorList>
            <person name="de Groot N.N."/>
        </authorList>
    </citation>
    <scope>NUCLEOTIDE SEQUENCE [LARGE SCALE GENOMIC DNA]</scope>
    <source>
        <strain evidence="4 5">CGMCC 4.5739</strain>
    </source>
</reference>
<evidence type="ECO:0000256" key="1">
    <source>
        <dbReference type="ARBA" id="ARBA00022527"/>
    </source>
</evidence>
<feature type="region of interest" description="Disordered" evidence="2">
    <location>
        <begin position="204"/>
        <end position="231"/>
    </location>
</feature>
<keyword evidence="1" id="KW-0723">Serine/threonine-protein kinase</keyword>